<comment type="caution">
    <text evidence="2">The sequence shown here is derived from an EMBL/GenBank/DDBJ whole genome shotgun (WGS) entry which is preliminary data.</text>
</comment>
<accession>A0ABV7JH25</accession>
<gene>
    <name evidence="2" type="ORF">ACFOET_02050</name>
</gene>
<organism evidence="2 3">
    <name type="scientific">Parapedobacter deserti</name>
    <dbReference type="NCBI Taxonomy" id="1912957"/>
    <lineage>
        <taxon>Bacteria</taxon>
        <taxon>Pseudomonadati</taxon>
        <taxon>Bacteroidota</taxon>
        <taxon>Sphingobacteriia</taxon>
        <taxon>Sphingobacteriales</taxon>
        <taxon>Sphingobacteriaceae</taxon>
        <taxon>Parapedobacter</taxon>
    </lineage>
</organism>
<reference evidence="3" key="1">
    <citation type="journal article" date="2019" name="Int. J. Syst. Evol. Microbiol.">
        <title>The Global Catalogue of Microorganisms (GCM) 10K type strain sequencing project: providing services to taxonomists for standard genome sequencing and annotation.</title>
        <authorList>
            <consortium name="The Broad Institute Genomics Platform"/>
            <consortium name="The Broad Institute Genome Sequencing Center for Infectious Disease"/>
            <person name="Wu L."/>
            <person name="Ma J."/>
        </authorList>
    </citation>
    <scope>NUCLEOTIDE SEQUENCE [LARGE SCALE GENOMIC DNA]</scope>
    <source>
        <strain evidence="3">KCTC 52416</strain>
    </source>
</reference>
<feature type="chain" id="PRO_5045730509" description="Lipoprotein" evidence="1">
    <location>
        <begin position="21"/>
        <end position="206"/>
    </location>
</feature>
<dbReference type="RefSeq" id="WP_379019048.1">
    <property type="nucleotide sequence ID" value="NZ_JBHRTA010000008.1"/>
</dbReference>
<proteinExistence type="predicted"/>
<name>A0ABV7JH25_9SPHI</name>
<dbReference type="EMBL" id="JBHRTA010000008">
    <property type="protein sequence ID" value="MFC3196387.1"/>
    <property type="molecule type" value="Genomic_DNA"/>
</dbReference>
<feature type="signal peptide" evidence="1">
    <location>
        <begin position="1"/>
        <end position="20"/>
    </location>
</feature>
<evidence type="ECO:0008006" key="4">
    <source>
        <dbReference type="Google" id="ProtNLM"/>
    </source>
</evidence>
<protein>
    <recommendedName>
        <fullName evidence="4">Lipoprotein</fullName>
    </recommendedName>
</protein>
<sequence>MNRCILISFLSIFFLWSCNNAPKSEDDTMGAVQLLPIVNNEETAASIFLKLLDKTDGDTSISYAAKALYRDDTVGIIIEVDKDVPAGINPDGSVNEETGFRKGTIKFKKSGKESDRFVAALAQLWQIEGINSMKGQAVQPLAFSSNKTTINHNKPSTSSFKLFFNEDSPVPGEVFFTFDTYKRMVEFQVKSPSHRSSILAALAEPH</sequence>
<keyword evidence="1" id="KW-0732">Signal</keyword>
<evidence type="ECO:0000313" key="2">
    <source>
        <dbReference type="EMBL" id="MFC3196387.1"/>
    </source>
</evidence>
<evidence type="ECO:0000256" key="1">
    <source>
        <dbReference type="SAM" id="SignalP"/>
    </source>
</evidence>
<evidence type="ECO:0000313" key="3">
    <source>
        <dbReference type="Proteomes" id="UP001595526"/>
    </source>
</evidence>
<dbReference type="Proteomes" id="UP001595526">
    <property type="component" value="Unassembled WGS sequence"/>
</dbReference>
<keyword evidence="3" id="KW-1185">Reference proteome</keyword>